<reference evidence="2" key="1">
    <citation type="submission" date="2020-07" db="EMBL/GenBank/DDBJ databases">
        <authorList>
            <person name="Camacho E."/>
        </authorList>
    </citation>
    <scope>NUCLEOTIDE SEQUENCE</scope>
    <source>
        <strain evidence="2">MPO218</strain>
    </source>
</reference>
<dbReference type="AlphaFoldDB" id="A0A975HHR2"/>
<feature type="domain" description="Methyltransferase type 11" evidence="1">
    <location>
        <begin position="5"/>
        <end position="91"/>
    </location>
</feature>
<proteinExistence type="predicted"/>
<evidence type="ECO:0000259" key="1">
    <source>
        <dbReference type="Pfam" id="PF08241"/>
    </source>
</evidence>
<dbReference type="GO" id="GO:0032259">
    <property type="term" value="P:methylation"/>
    <property type="evidence" value="ECO:0007669"/>
    <property type="project" value="UniProtKB-KW"/>
</dbReference>
<dbReference type="InterPro" id="IPR029063">
    <property type="entry name" value="SAM-dependent_MTases_sf"/>
</dbReference>
<dbReference type="InterPro" id="IPR013216">
    <property type="entry name" value="Methyltransf_11"/>
</dbReference>
<sequence>MKDVLHVGCGSATIKKMTPGFQQGWREIRFDINPDVRPDIVGTTTDMKAVADGSVDAVYSSHNIEHVYAHQVEQVLCEFRRVLKPDGFLVVTCPNIQPVAEFVAKGRLTEPLYTSPAGPISALDILYGHGKAIRNGEEYMAHRTAFTADTLGTAMRAAGFGTTGIRKRGLDLWAIGVAAASAKDVVIRLMADYLPSTQRAKAQ</sequence>
<name>A0A975HHR2_9SPHN</name>
<reference evidence="2" key="2">
    <citation type="submission" date="2021-04" db="EMBL/GenBank/DDBJ databases">
        <title>Isolation and genomic analysis of the ibuprofen-degrading bacterium Sphingomonas strain MPO218.</title>
        <authorList>
            <person name="Aulestia M."/>
            <person name="Flores A."/>
            <person name="Mangas E.L."/>
            <person name="Perez-Pulido A.J."/>
            <person name="Santero E."/>
            <person name="Camacho E.M."/>
        </authorList>
    </citation>
    <scope>NUCLEOTIDE SEQUENCE</scope>
    <source>
        <strain evidence="2">MPO218</strain>
    </source>
</reference>
<protein>
    <submittedName>
        <fullName evidence="2">Class I SAM-dependent methyltransferase</fullName>
    </submittedName>
</protein>
<dbReference type="GO" id="GO:0008757">
    <property type="term" value="F:S-adenosylmethionine-dependent methyltransferase activity"/>
    <property type="evidence" value="ECO:0007669"/>
    <property type="project" value="InterPro"/>
</dbReference>
<accession>A0A975HHR2</accession>
<dbReference type="Gene3D" id="3.40.50.150">
    <property type="entry name" value="Vaccinia Virus protein VP39"/>
    <property type="match status" value="1"/>
</dbReference>
<dbReference type="Pfam" id="PF08241">
    <property type="entry name" value="Methyltransf_11"/>
    <property type="match status" value="1"/>
</dbReference>
<dbReference type="CDD" id="cd02440">
    <property type="entry name" value="AdoMet_MTases"/>
    <property type="match status" value="1"/>
</dbReference>
<dbReference type="EMBL" id="CP059319">
    <property type="protein sequence ID" value="QTH24104.1"/>
    <property type="molecule type" value="Genomic_DNA"/>
</dbReference>
<evidence type="ECO:0000313" key="2">
    <source>
        <dbReference type="EMBL" id="QTH24104.1"/>
    </source>
</evidence>
<keyword evidence="2" id="KW-0808">Transferase</keyword>
<organism evidence="2 3">
    <name type="scientific">Rhizorhabdus wittichii</name>
    <dbReference type="NCBI Taxonomy" id="160791"/>
    <lineage>
        <taxon>Bacteria</taxon>
        <taxon>Pseudomonadati</taxon>
        <taxon>Pseudomonadota</taxon>
        <taxon>Alphaproteobacteria</taxon>
        <taxon>Sphingomonadales</taxon>
        <taxon>Sphingomonadaceae</taxon>
        <taxon>Rhizorhabdus</taxon>
    </lineage>
</organism>
<gene>
    <name evidence="2" type="ORF">HRJ34_11690</name>
</gene>
<dbReference type="SUPFAM" id="SSF53335">
    <property type="entry name" value="S-adenosyl-L-methionine-dependent methyltransferases"/>
    <property type="match status" value="1"/>
</dbReference>
<evidence type="ECO:0000313" key="3">
    <source>
        <dbReference type="Proteomes" id="UP000664914"/>
    </source>
</evidence>
<keyword evidence="2" id="KW-0489">Methyltransferase</keyword>
<dbReference type="Proteomes" id="UP000664914">
    <property type="component" value="Chromosome"/>
</dbReference>